<name>A0A5Q2N0W2_9FIRM</name>
<dbReference type="AlphaFoldDB" id="A0A5Q2N0W2"/>
<dbReference type="RefSeq" id="WP_153726045.1">
    <property type="nucleotide sequence ID" value="NZ_CP045875.1"/>
</dbReference>
<evidence type="ECO:0000313" key="1">
    <source>
        <dbReference type="EMBL" id="QGG48984.1"/>
    </source>
</evidence>
<sequence length="575" mass="66491">MENQYFYVSHKTGTYADALEAVGLAYLLDILMPKNVERIKNIGDCYQITLRKAKALDSWHFDRLQAAPGYPYFKTSKDHTVPEGYLFYDYEKEREKEKRYWENAKKTCLRQENILEPHPKHSLLKNLYIMQAFHSHNRLLHELSQVEPQSFRETIKANVQRYTITSIGNNVETGFSRGQEDTKRKHKVFSPSLAAVQALNPIVGKGFNRSKPKGTGLATVPSAYVDWFTEYLRYIAIHRIANAYNIHDDIKITVLVPANVTLEELDQLSHHFTRIPHYQKSSCQIDIQNSLAMTSEIVKDLFSSLDVGVEKQHKSPQQYIAALSTAYFKSLGTGKGLLNVSTIGLPTWFSIETLQDKELWLQIAREHRSILERLREERLEEAELLFQYRDFLSTGKSITLLHFAVAYGIFVFHEMSRDSKKILERLREELLSKLVISLNRRYSDIINNPGFQAVANAIRRATVSEQYRRARQQDRKPRPYYEVHYTLLTDLKRKAGSKKDAIARLSDFISAYNFENARITEIIARSPDSFRDEEIMRRPSITDQEITQLIHLIDDFGSEPVIVLLIAYGSAKKEG</sequence>
<reference evidence="2" key="1">
    <citation type="submission" date="2019-11" db="EMBL/GenBank/DDBJ databases">
        <title>Genome sequence of Heliorestis convoluta strain HH, an alkaliphilic and minimalistic phototrophic bacterium from a soda lake in Egypt.</title>
        <authorList>
            <person name="Dewey E.D."/>
            <person name="Stokes L.M."/>
            <person name="Burchell B.M."/>
            <person name="Shaffer K.N."/>
            <person name="Huntington A.M."/>
            <person name="Baker J.M."/>
            <person name="Nadendla S."/>
            <person name="Giglio M.G."/>
            <person name="Touchman J.W."/>
            <person name="Blankenship R.E."/>
            <person name="Madigan M.T."/>
            <person name="Sattley W.M."/>
        </authorList>
    </citation>
    <scope>NUCLEOTIDE SEQUENCE [LARGE SCALE GENOMIC DNA]</scope>
    <source>
        <strain evidence="2">HH</strain>
    </source>
</reference>
<evidence type="ECO:0000313" key="2">
    <source>
        <dbReference type="Proteomes" id="UP000366051"/>
    </source>
</evidence>
<dbReference type="EMBL" id="CP045875">
    <property type="protein sequence ID" value="QGG48984.1"/>
    <property type="molecule type" value="Genomic_DNA"/>
</dbReference>
<keyword evidence="2" id="KW-1185">Reference proteome</keyword>
<accession>A0A5Q2N0W2</accession>
<dbReference type="KEGG" id="hcv:FTV88_2895"/>
<dbReference type="OrthoDB" id="137710at2"/>
<protein>
    <submittedName>
        <fullName evidence="1">Uncharacterized protein</fullName>
    </submittedName>
</protein>
<gene>
    <name evidence="1" type="ORF">FTV88_2895</name>
</gene>
<dbReference type="Proteomes" id="UP000366051">
    <property type="component" value="Chromosome"/>
</dbReference>
<proteinExistence type="predicted"/>
<organism evidence="1 2">
    <name type="scientific">Heliorestis convoluta</name>
    <dbReference type="NCBI Taxonomy" id="356322"/>
    <lineage>
        <taxon>Bacteria</taxon>
        <taxon>Bacillati</taxon>
        <taxon>Bacillota</taxon>
        <taxon>Clostridia</taxon>
        <taxon>Eubacteriales</taxon>
        <taxon>Heliobacteriaceae</taxon>
        <taxon>Heliorestis</taxon>
    </lineage>
</organism>